<evidence type="ECO:0000313" key="2">
    <source>
        <dbReference type="EMBL" id="WNH51582.1"/>
    </source>
</evidence>
<protein>
    <submittedName>
        <fullName evidence="2">BLUF domain-containing protein</fullName>
    </submittedName>
</protein>
<sequence>MSLRAVAYVSEAVEGIGGADMDRILADASAHNRMAGVTSVLMFDGVRFLQYLEGPEDGVRSVYPRVLNARSHHHLRELAQGEVPTRQFPRWTMASARIEPAVLADIVETPWDGFAAAAPVNGERRVGFARLLELWTGVSGELEPAALSLGS</sequence>
<dbReference type="SMART" id="SM01034">
    <property type="entry name" value="BLUF"/>
    <property type="match status" value="1"/>
</dbReference>
<dbReference type="InterPro" id="IPR007024">
    <property type="entry name" value="BLUF_domain"/>
</dbReference>
<dbReference type="Proteomes" id="UP001302072">
    <property type="component" value="Chromosome"/>
</dbReference>
<accession>A0ABY9YL17</accession>
<dbReference type="EMBL" id="CP115541">
    <property type="protein sequence ID" value="WNH51582.1"/>
    <property type="molecule type" value="Genomic_DNA"/>
</dbReference>
<dbReference type="PROSITE" id="PS50925">
    <property type="entry name" value="BLUF"/>
    <property type="match status" value="1"/>
</dbReference>
<organism evidence="2 3">
    <name type="scientific">Stenotrophomonas oahuensis</name>
    <dbReference type="NCBI Taxonomy" id="3003271"/>
    <lineage>
        <taxon>Bacteria</taxon>
        <taxon>Pseudomonadati</taxon>
        <taxon>Pseudomonadota</taxon>
        <taxon>Gammaproteobacteria</taxon>
        <taxon>Lysobacterales</taxon>
        <taxon>Lysobacteraceae</taxon>
        <taxon>Stenotrophomonas</taxon>
    </lineage>
</organism>
<dbReference type="RefSeq" id="WP_311190821.1">
    <property type="nucleotide sequence ID" value="NZ_CP115541.1"/>
</dbReference>
<dbReference type="InterPro" id="IPR036046">
    <property type="entry name" value="Acylphosphatase-like_dom_sf"/>
</dbReference>
<name>A0ABY9YL17_9GAMM</name>
<dbReference type="Pfam" id="PF04940">
    <property type="entry name" value="BLUF"/>
    <property type="match status" value="1"/>
</dbReference>
<feature type="domain" description="BLUF" evidence="1">
    <location>
        <begin position="3"/>
        <end position="94"/>
    </location>
</feature>
<reference evidence="2 3" key="1">
    <citation type="submission" date="2022-12" db="EMBL/GenBank/DDBJ databases">
        <title>Two new species, Stenotrophomonas aracearum and Stenotrophomonas oahuensis, isolated from Anthurium (Araceae family) in Hawaii.</title>
        <authorList>
            <person name="Chunag S.C."/>
            <person name="Dobhal S."/>
            <person name="Alvarez A."/>
            <person name="Arif M."/>
        </authorList>
    </citation>
    <scope>NUCLEOTIDE SEQUENCE [LARGE SCALE GENOMIC DNA]</scope>
    <source>
        <strain evidence="2 3">A5586</strain>
    </source>
</reference>
<evidence type="ECO:0000313" key="3">
    <source>
        <dbReference type="Proteomes" id="UP001302072"/>
    </source>
</evidence>
<dbReference type="SUPFAM" id="SSF54975">
    <property type="entry name" value="Acylphosphatase/BLUF domain-like"/>
    <property type="match status" value="1"/>
</dbReference>
<keyword evidence="3" id="KW-1185">Reference proteome</keyword>
<dbReference type="Gene3D" id="3.30.70.100">
    <property type="match status" value="1"/>
</dbReference>
<gene>
    <name evidence="2" type="ORF">PDM29_14670</name>
</gene>
<proteinExistence type="predicted"/>
<evidence type="ECO:0000259" key="1">
    <source>
        <dbReference type="PROSITE" id="PS50925"/>
    </source>
</evidence>